<organism evidence="2 3">
    <name type="scientific">Cirrhinus mrigala</name>
    <name type="common">Mrigala</name>
    <dbReference type="NCBI Taxonomy" id="683832"/>
    <lineage>
        <taxon>Eukaryota</taxon>
        <taxon>Metazoa</taxon>
        <taxon>Chordata</taxon>
        <taxon>Craniata</taxon>
        <taxon>Vertebrata</taxon>
        <taxon>Euteleostomi</taxon>
        <taxon>Actinopterygii</taxon>
        <taxon>Neopterygii</taxon>
        <taxon>Teleostei</taxon>
        <taxon>Ostariophysi</taxon>
        <taxon>Cypriniformes</taxon>
        <taxon>Cyprinidae</taxon>
        <taxon>Labeoninae</taxon>
        <taxon>Labeonini</taxon>
        <taxon>Cirrhinus</taxon>
    </lineage>
</organism>
<feature type="compositionally biased region" description="Basic residues" evidence="1">
    <location>
        <begin position="7"/>
        <end position="18"/>
    </location>
</feature>
<feature type="non-terminal residue" evidence="2">
    <location>
        <position position="1"/>
    </location>
</feature>
<keyword evidence="3" id="KW-1185">Reference proteome</keyword>
<gene>
    <name evidence="2" type="ORF">M9458_009414</name>
</gene>
<evidence type="ECO:0000313" key="3">
    <source>
        <dbReference type="Proteomes" id="UP001529510"/>
    </source>
</evidence>
<comment type="caution">
    <text evidence="2">The sequence shown here is derived from an EMBL/GenBank/DDBJ whole genome shotgun (WGS) entry which is preliminary data.</text>
</comment>
<proteinExistence type="predicted"/>
<feature type="non-terminal residue" evidence="2">
    <location>
        <position position="52"/>
    </location>
</feature>
<dbReference type="Proteomes" id="UP001529510">
    <property type="component" value="Unassembled WGS sequence"/>
</dbReference>
<feature type="region of interest" description="Disordered" evidence="1">
    <location>
        <begin position="1"/>
        <end position="52"/>
    </location>
</feature>
<accession>A0ABD0RBG7</accession>
<protein>
    <submittedName>
        <fullName evidence="2">Uncharacterized protein</fullName>
    </submittedName>
</protein>
<dbReference type="EMBL" id="JAMKFB020000004">
    <property type="protein sequence ID" value="KAL0195842.1"/>
    <property type="molecule type" value="Genomic_DNA"/>
</dbReference>
<evidence type="ECO:0000313" key="2">
    <source>
        <dbReference type="EMBL" id="KAL0195842.1"/>
    </source>
</evidence>
<reference evidence="2 3" key="1">
    <citation type="submission" date="2024-05" db="EMBL/GenBank/DDBJ databases">
        <title>Genome sequencing and assembly of Indian major carp, Cirrhinus mrigala (Hamilton, 1822).</title>
        <authorList>
            <person name="Mohindra V."/>
            <person name="Chowdhury L.M."/>
            <person name="Lal K."/>
            <person name="Jena J.K."/>
        </authorList>
    </citation>
    <scope>NUCLEOTIDE SEQUENCE [LARGE SCALE GENOMIC DNA]</scope>
    <source>
        <strain evidence="2">CM1030</strain>
        <tissue evidence="2">Blood</tissue>
    </source>
</reference>
<dbReference type="AlphaFoldDB" id="A0ABD0RBG7"/>
<name>A0ABD0RBG7_CIRMR</name>
<evidence type="ECO:0000256" key="1">
    <source>
        <dbReference type="SAM" id="MobiDB-lite"/>
    </source>
</evidence>
<sequence length="52" mass="5510">PIVLKPRSGHTLHPHWHPGVHPFQTGGAGGGQKQAHTEAIGPLMCQSTRKPA</sequence>